<dbReference type="Proteomes" id="UP000800235">
    <property type="component" value="Unassembled WGS sequence"/>
</dbReference>
<feature type="region of interest" description="Disordered" evidence="5">
    <location>
        <begin position="229"/>
        <end position="278"/>
    </location>
</feature>
<keyword evidence="4 6" id="KW-0472">Membrane</keyword>
<dbReference type="OrthoDB" id="409136at2759"/>
<feature type="region of interest" description="Disordered" evidence="5">
    <location>
        <begin position="1100"/>
        <end position="1122"/>
    </location>
</feature>
<dbReference type="GO" id="GO:0016020">
    <property type="term" value="C:membrane"/>
    <property type="evidence" value="ECO:0007669"/>
    <property type="project" value="UniProtKB-SubCell"/>
</dbReference>
<dbReference type="Gene3D" id="1.20.1740.10">
    <property type="entry name" value="Amino acid/polyamine transporter I"/>
    <property type="match status" value="1"/>
</dbReference>
<organism evidence="7 8">
    <name type="scientific">Tothia fuscella</name>
    <dbReference type="NCBI Taxonomy" id="1048955"/>
    <lineage>
        <taxon>Eukaryota</taxon>
        <taxon>Fungi</taxon>
        <taxon>Dikarya</taxon>
        <taxon>Ascomycota</taxon>
        <taxon>Pezizomycotina</taxon>
        <taxon>Dothideomycetes</taxon>
        <taxon>Pleosporomycetidae</taxon>
        <taxon>Venturiales</taxon>
        <taxon>Cylindrosympodiaceae</taxon>
        <taxon>Tothia</taxon>
    </lineage>
</organism>
<comment type="caution">
    <text evidence="7">The sequence shown here is derived from an EMBL/GenBank/DDBJ whole genome shotgun (WGS) entry which is preliminary data.</text>
</comment>
<feature type="transmembrane region" description="Helical" evidence="6">
    <location>
        <begin position="553"/>
        <end position="570"/>
    </location>
</feature>
<feature type="transmembrane region" description="Helical" evidence="6">
    <location>
        <begin position="880"/>
        <end position="900"/>
    </location>
</feature>
<evidence type="ECO:0000313" key="8">
    <source>
        <dbReference type="Proteomes" id="UP000800235"/>
    </source>
</evidence>
<comment type="subcellular location">
    <subcellularLocation>
        <location evidence="1">Membrane</location>
        <topology evidence="1">Multi-pass membrane protein</topology>
    </subcellularLocation>
</comment>
<evidence type="ECO:0000256" key="2">
    <source>
        <dbReference type="ARBA" id="ARBA00022692"/>
    </source>
</evidence>
<dbReference type="PANTHER" id="PTHR11785">
    <property type="entry name" value="AMINO ACID TRANSPORTER"/>
    <property type="match status" value="1"/>
</dbReference>
<protein>
    <submittedName>
        <fullName evidence="7">Uncharacterized protein</fullName>
    </submittedName>
</protein>
<evidence type="ECO:0000256" key="6">
    <source>
        <dbReference type="SAM" id="Phobius"/>
    </source>
</evidence>
<dbReference type="InterPro" id="IPR050598">
    <property type="entry name" value="AminoAcid_Transporter"/>
</dbReference>
<feature type="transmembrane region" description="Helical" evidence="6">
    <location>
        <begin position="979"/>
        <end position="1000"/>
    </location>
</feature>
<sequence>MSIRSLTWLSRSRHSTLYPHIASSIGESIGIIDGKDSWWEAVGPALETFKSLEKDIETQLGIYCGPIPGLNRLTFSLYMIGDCEETASPTIIFSCPDPGPRKAAMYAMKKSGILKRNPGFKAGNRKQQPGIHNLIYPASKLRSSVEQSIDGVAPSTVHVFYDTALSIRARGMAVFVKHQGGNTVSIRKTTANLLCHDGKYYYQTVSHAFSASVASPDPYDEECDSEYEIISDSDDDDDDETGGIEQMSMGSISSNNTSTYSLSEGDVDDGDDRPGLDRSATLANLQATYSLSEDVDNEDSEPGLDWSASSADLQASLQSPGTTLSSLNEAQYYSNGQNASVSAETLVILGSLIASSTNTDWALIEITDHKVLKYLSSCRGEAVQPDQIALYPQSANVVVHTTSNEPMAGTLSCTSLYTRLPNSSSFQEVYKVKLQGELLKGDCGSIVVAKETGFIYGHVVAGCYVNGLVYIVPAHHVFADIEGLFASGSVPPELVVEITPATVSLPKWQDLLSEPGYLQECVESLKRMCYKDEWTGMHLDDERTNTHKQKSSLAGLLALVGLVSSILQAFSAFRDPSKILASTTSVESTLAIWILTVVLATGGIGTFYEFSTSIPEARISVPRSGGEKNYPNYILRKPMMWLSLIYGILFINLGNISGNTVAFGTYISIAAGKVPDPGADTRYCNALIPFFAILCLTIAALTHIFTRRGGVLINQIFAVVKISILCILLLVGLVQASHRYQQSTTLDTPVKSFLEWRATSTTGANSTLTSDRGVGHISHIQRYDLASHFDAMLIALFSQGLSGQQVSVSPARSIYKKLCSKYFFGELALLCFSYLVEFSNSFLGPTRSTSVYHTARNGFAPLEIIDIFNGAISQSTGTRIVAALMATAVLGNLVAMTFTASRAVLESAKEGIVPSLLFLGSERGDRQQLLETPFEGNMGVEMNARTIGSKEIMAGAVLAWGTSVLLVFTTASFDPGSRYTILTAISSYINNLAICTLLVGSMVNSRCDILTSTCRHLKKCLNWYPPPFAVPTFLPALAVSLSDCIADPVDWVYKMASLRQFSRTNRLIVTRTPHILPVGDFSFVQKAELVEQHWGMGMESKRKDEDTLGGNQDNQVPQSRIA</sequence>
<accession>A0A9P4NYN5</accession>
<feature type="transmembrane region" description="Helical" evidence="6">
    <location>
        <begin position="644"/>
        <end position="671"/>
    </location>
</feature>
<evidence type="ECO:0000256" key="1">
    <source>
        <dbReference type="ARBA" id="ARBA00004141"/>
    </source>
</evidence>
<feature type="transmembrane region" description="Helical" evidence="6">
    <location>
        <begin position="590"/>
        <end position="608"/>
    </location>
</feature>
<feature type="transmembrane region" description="Helical" evidence="6">
    <location>
        <begin position="952"/>
        <end position="973"/>
    </location>
</feature>
<feature type="transmembrane region" description="Helical" evidence="6">
    <location>
        <begin position="711"/>
        <end position="734"/>
    </location>
</feature>
<name>A0A9P4NYN5_9PEZI</name>
<feature type="compositionally biased region" description="Polar residues" evidence="5">
    <location>
        <begin position="248"/>
        <end position="262"/>
    </location>
</feature>
<feature type="transmembrane region" description="Helical" evidence="6">
    <location>
        <begin position="822"/>
        <end position="843"/>
    </location>
</feature>
<gene>
    <name evidence="7" type="ORF">EJ08DRAFT_694083</name>
</gene>
<dbReference type="PANTHER" id="PTHR11785:SF353">
    <property type="entry name" value="METHIONINE TRANSPORTER (EUROFUNG)"/>
    <property type="match status" value="1"/>
</dbReference>
<reference evidence="7" key="1">
    <citation type="journal article" date="2020" name="Stud. Mycol.">
        <title>101 Dothideomycetes genomes: a test case for predicting lifestyles and emergence of pathogens.</title>
        <authorList>
            <person name="Haridas S."/>
            <person name="Albert R."/>
            <person name="Binder M."/>
            <person name="Bloem J."/>
            <person name="Labutti K."/>
            <person name="Salamov A."/>
            <person name="Andreopoulos B."/>
            <person name="Baker S."/>
            <person name="Barry K."/>
            <person name="Bills G."/>
            <person name="Bluhm B."/>
            <person name="Cannon C."/>
            <person name="Castanera R."/>
            <person name="Culley D."/>
            <person name="Daum C."/>
            <person name="Ezra D."/>
            <person name="Gonzalez J."/>
            <person name="Henrissat B."/>
            <person name="Kuo A."/>
            <person name="Liang C."/>
            <person name="Lipzen A."/>
            <person name="Lutzoni F."/>
            <person name="Magnuson J."/>
            <person name="Mondo S."/>
            <person name="Nolan M."/>
            <person name="Ohm R."/>
            <person name="Pangilinan J."/>
            <person name="Park H.-J."/>
            <person name="Ramirez L."/>
            <person name="Alfaro M."/>
            <person name="Sun H."/>
            <person name="Tritt A."/>
            <person name="Yoshinaga Y."/>
            <person name="Zwiers L.-H."/>
            <person name="Turgeon B."/>
            <person name="Goodwin S."/>
            <person name="Spatafora J."/>
            <person name="Crous P."/>
            <person name="Grigoriev I."/>
        </authorList>
    </citation>
    <scope>NUCLEOTIDE SEQUENCE</scope>
    <source>
        <strain evidence="7">CBS 130266</strain>
    </source>
</reference>
<keyword evidence="3 6" id="KW-1133">Transmembrane helix</keyword>
<proteinExistence type="predicted"/>
<feature type="transmembrane region" description="Helical" evidence="6">
    <location>
        <begin position="683"/>
        <end position="705"/>
    </location>
</feature>
<dbReference type="EMBL" id="MU007018">
    <property type="protein sequence ID" value="KAF2434057.1"/>
    <property type="molecule type" value="Genomic_DNA"/>
</dbReference>
<evidence type="ECO:0000256" key="4">
    <source>
        <dbReference type="ARBA" id="ARBA00023136"/>
    </source>
</evidence>
<keyword evidence="8" id="KW-1185">Reference proteome</keyword>
<evidence type="ECO:0000256" key="3">
    <source>
        <dbReference type="ARBA" id="ARBA00022989"/>
    </source>
</evidence>
<evidence type="ECO:0000313" key="7">
    <source>
        <dbReference type="EMBL" id="KAF2434057.1"/>
    </source>
</evidence>
<dbReference type="AlphaFoldDB" id="A0A9P4NYN5"/>
<dbReference type="Pfam" id="PF13520">
    <property type="entry name" value="AA_permease_2"/>
    <property type="match status" value="1"/>
</dbReference>
<dbReference type="InterPro" id="IPR002293">
    <property type="entry name" value="AA/rel_permease1"/>
</dbReference>
<feature type="compositionally biased region" description="Acidic residues" evidence="5">
    <location>
        <begin position="229"/>
        <end position="242"/>
    </location>
</feature>
<keyword evidence="2 6" id="KW-0812">Transmembrane</keyword>
<feature type="compositionally biased region" description="Polar residues" evidence="5">
    <location>
        <begin position="1109"/>
        <end position="1122"/>
    </location>
</feature>
<evidence type="ECO:0000256" key="5">
    <source>
        <dbReference type="SAM" id="MobiDB-lite"/>
    </source>
</evidence>
<dbReference type="GO" id="GO:0015179">
    <property type="term" value="F:L-amino acid transmembrane transporter activity"/>
    <property type="evidence" value="ECO:0007669"/>
    <property type="project" value="TreeGrafter"/>
</dbReference>